<evidence type="ECO:0000256" key="7">
    <source>
        <dbReference type="ARBA" id="ARBA00022679"/>
    </source>
</evidence>
<dbReference type="Proteomes" id="UP001589609">
    <property type="component" value="Unassembled WGS sequence"/>
</dbReference>
<comment type="function">
    <text evidence="2 10">Catalyzes the formation of the alpha-1,6-glucosidic linkages in glycogen by scission of a 1,4-alpha-linked oligosaccharide from growing alpha-1,4-glucan chains and the subsequent attachment of the oligosaccharide to the alpha-1,6 position.</text>
</comment>
<evidence type="ECO:0000259" key="12">
    <source>
        <dbReference type="SMART" id="SM00642"/>
    </source>
</evidence>
<dbReference type="Gene3D" id="2.60.40.1180">
    <property type="entry name" value="Golgi alpha-mannosidase II"/>
    <property type="match status" value="1"/>
</dbReference>
<keyword evidence="14" id="KW-1185">Reference proteome</keyword>
<dbReference type="InterPro" id="IPR006047">
    <property type="entry name" value="GH13_cat_dom"/>
</dbReference>
<dbReference type="Gene3D" id="3.20.20.80">
    <property type="entry name" value="Glycosidases"/>
    <property type="match status" value="1"/>
</dbReference>
<dbReference type="CDD" id="cd02855">
    <property type="entry name" value="E_set_GBE_prok_N"/>
    <property type="match status" value="1"/>
</dbReference>
<comment type="similarity">
    <text evidence="4 10">Belongs to the glycosyl hydrolase 13 family. GlgB subfamily.</text>
</comment>
<dbReference type="SUPFAM" id="SSF51011">
    <property type="entry name" value="Glycosyl hydrolase domain"/>
    <property type="match status" value="1"/>
</dbReference>
<dbReference type="InterPro" id="IPR013783">
    <property type="entry name" value="Ig-like_fold"/>
</dbReference>
<dbReference type="EC" id="2.4.1.18" evidence="10"/>
<dbReference type="SMART" id="SM00642">
    <property type="entry name" value="Aamy"/>
    <property type="match status" value="1"/>
</dbReference>
<organism evidence="13 14">
    <name type="scientific">Ectobacillus funiculus</name>
    <dbReference type="NCBI Taxonomy" id="137993"/>
    <lineage>
        <taxon>Bacteria</taxon>
        <taxon>Bacillati</taxon>
        <taxon>Bacillota</taxon>
        <taxon>Bacilli</taxon>
        <taxon>Bacillales</taxon>
        <taxon>Bacillaceae</taxon>
        <taxon>Ectobacillus</taxon>
    </lineage>
</organism>
<dbReference type="HAMAP" id="MF_00685">
    <property type="entry name" value="GlgB"/>
    <property type="match status" value="1"/>
</dbReference>
<keyword evidence="8 10" id="KW-0320">Glycogen biosynthesis</keyword>
<name>A0ABV5W8V3_9BACI</name>
<comment type="pathway">
    <text evidence="3 10">Glycan biosynthesis; glycogen biosynthesis.</text>
</comment>
<dbReference type="Pfam" id="PF00128">
    <property type="entry name" value="Alpha-amylase"/>
    <property type="match status" value="1"/>
</dbReference>
<dbReference type="InterPro" id="IPR037439">
    <property type="entry name" value="Branching_enzy"/>
</dbReference>
<evidence type="ECO:0000313" key="14">
    <source>
        <dbReference type="Proteomes" id="UP001589609"/>
    </source>
</evidence>
<dbReference type="SUPFAM" id="SSF51445">
    <property type="entry name" value="(Trans)glycosidases"/>
    <property type="match status" value="1"/>
</dbReference>
<dbReference type="Gene3D" id="2.60.40.10">
    <property type="entry name" value="Immunoglobulins"/>
    <property type="match status" value="1"/>
</dbReference>
<evidence type="ECO:0000256" key="2">
    <source>
        <dbReference type="ARBA" id="ARBA00002953"/>
    </source>
</evidence>
<dbReference type="CDD" id="cd11322">
    <property type="entry name" value="AmyAc_Glg_BE"/>
    <property type="match status" value="1"/>
</dbReference>
<evidence type="ECO:0000256" key="1">
    <source>
        <dbReference type="ARBA" id="ARBA00000826"/>
    </source>
</evidence>
<evidence type="ECO:0000256" key="8">
    <source>
        <dbReference type="ARBA" id="ARBA00023056"/>
    </source>
</evidence>
<comment type="subunit">
    <text evidence="10">Monomer.</text>
</comment>
<dbReference type="NCBIfam" id="TIGR01515">
    <property type="entry name" value="branching_enzym"/>
    <property type="match status" value="1"/>
</dbReference>
<protein>
    <recommendedName>
        <fullName evidence="10">1,4-alpha-glucan branching enzyme GlgB</fullName>
        <ecNumber evidence="10">2.4.1.18</ecNumber>
    </recommendedName>
    <alternativeName>
        <fullName evidence="10">1,4-alpha-D-glucan:1,4-alpha-D-glucan 6-glucosyl-transferase</fullName>
    </alternativeName>
    <alternativeName>
        <fullName evidence="10">Alpha-(1-&gt;4)-glucan branching enzyme</fullName>
    </alternativeName>
    <alternativeName>
        <fullName evidence="10">Glycogen branching enzyme</fullName>
        <shortName evidence="10">BE</shortName>
    </alternativeName>
</protein>
<evidence type="ECO:0000256" key="4">
    <source>
        <dbReference type="ARBA" id="ARBA00009000"/>
    </source>
</evidence>
<proteinExistence type="inferred from homology"/>
<evidence type="ECO:0000256" key="3">
    <source>
        <dbReference type="ARBA" id="ARBA00004964"/>
    </source>
</evidence>
<comment type="catalytic activity">
    <reaction evidence="1 10">
        <text>Transfers a segment of a (1-&gt;4)-alpha-D-glucan chain to a primary hydroxy group in a similar glucan chain.</text>
        <dbReference type="EC" id="2.4.1.18"/>
    </reaction>
</comment>
<sequence>MVTTHPTDYEVHLFHEGSLYESYQAFGAHITTEGGIEGTRFSVWAPHAKSISVVGEFNDWSREDYVMEKLNPEGIWSLFIPSIGQGELYKYAIQTKDGRVLLKADPYAFFSELRPNTASIVHPLGEYKWNDQKWMRAKKRKKVFEEPMAIYELHFGSWKLKEDGSFYSYREMAEELIPYVLEHQFTHIEIMPLVEHPYDRSWGYQGTGYYSPTSRYGKPEDLMYFIDRCHEHGLSVILDWVPGHYCKDAHGLYMFDGEPTYEYTDIHVRENPVWGTANFDVGKPEVQSFLISNALFWLKYYHIDGFRVDAVANMLYWNAHGQFQKNELAVSFLQKLHEAVFEYDPSVLMIAEDSTDWPLVTAPTYEGGLGFNYKWNMGWMNDVLKYMECEPEHRKHIHDKITFSLLYAYSENFVLPLSHDEVVHGKKSLLNKMPGDFWRKFAQLRLLYGYFMTHPGKKLLFMGGEFGQFDEWKDLEDLDWDLHEFETHRLMNHYFKELMTLYKNSKPFWQLDHTHEGFEWIDADNREQSIFSFIRKGKKEDDMLIVICNFTERVYENYRVGVPSFNSYAEILNSDGTQYGGSGQINEKRIKTVHEPYHNQPSYIEMTIPPFGIAILKPAKARKGNKSDGTEEKVRSHAVGRRTR</sequence>
<dbReference type="NCBIfam" id="NF008967">
    <property type="entry name" value="PRK12313.1"/>
    <property type="match status" value="1"/>
</dbReference>
<dbReference type="EMBL" id="JBHMAF010000002">
    <property type="protein sequence ID" value="MFB9757015.1"/>
    <property type="molecule type" value="Genomic_DNA"/>
</dbReference>
<keyword evidence="6 10" id="KW-0328">Glycosyltransferase</keyword>
<dbReference type="Pfam" id="PF02922">
    <property type="entry name" value="CBM_48"/>
    <property type="match status" value="1"/>
</dbReference>
<keyword evidence="7 10" id="KW-0808">Transferase</keyword>
<feature type="active site" description="Proton donor" evidence="10">
    <location>
        <position position="352"/>
    </location>
</feature>
<evidence type="ECO:0000256" key="10">
    <source>
        <dbReference type="HAMAP-Rule" id="MF_00685"/>
    </source>
</evidence>
<dbReference type="PANTHER" id="PTHR43651">
    <property type="entry name" value="1,4-ALPHA-GLUCAN-BRANCHING ENZYME"/>
    <property type="match status" value="1"/>
</dbReference>
<gene>
    <name evidence="10 13" type="primary">glgB</name>
    <name evidence="13" type="ORF">ACFFMS_00375</name>
</gene>
<evidence type="ECO:0000256" key="9">
    <source>
        <dbReference type="ARBA" id="ARBA00023277"/>
    </source>
</evidence>
<reference evidence="13 14" key="1">
    <citation type="submission" date="2024-09" db="EMBL/GenBank/DDBJ databases">
        <authorList>
            <person name="Sun Q."/>
            <person name="Mori K."/>
        </authorList>
    </citation>
    <scope>NUCLEOTIDE SEQUENCE [LARGE SCALE GENOMIC DNA]</scope>
    <source>
        <strain evidence="13 14">JCM 11201</strain>
    </source>
</reference>
<dbReference type="InterPro" id="IPR013780">
    <property type="entry name" value="Glyco_hydro_b"/>
</dbReference>
<dbReference type="PANTHER" id="PTHR43651:SF3">
    <property type="entry name" value="1,4-ALPHA-GLUCAN-BRANCHING ENZYME"/>
    <property type="match status" value="1"/>
</dbReference>
<dbReference type="PIRSF" id="PIRSF000463">
    <property type="entry name" value="GlgB"/>
    <property type="match status" value="1"/>
</dbReference>
<evidence type="ECO:0000256" key="5">
    <source>
        <dbReference type="ARBA" id="ARBA00022600"/>
    </source>
</evidence>
<evidence type="ECO:0000313" key="13">
    <source>
        <dbReference type="EMBL" id="MFB9757015.1"/>
    </source>
</evidence>
<feature type="region of interest" description="Disordered" evidence="11">
    <location>
        <begin position="622"/>
        <end position="644"/>
    </location>
</feature>
<evidence type="ECO:0000256" key="6">
    <source>
        <dbReference type="ARBA" id="ARBA00022676"/>
    </source>
</evidence>
<evidence type="ECO:0000256" key="11">
    <source>
        <dbReference type="SAM" id="MobiDB-lite"/>
    </source>
</evidence>
<keyword evidence="5 10" id="KW-0321">Glycogen metabolism</keyword>
<comment type="caution">
    <text evidence="13">The sequence shown here is derived from an EMBL/GenBank/DDBJ whole genome shotgun (WGS) entry which is preliminary data.</text>
</comment>
<dbReference type="GO" id="GO:0003844">
    <property type="term" value="F:1,4-alpha-glucan branching enzyme activity"/>
    <property type="evidence" value="ECO:0007669"/>
    <property type="project" value="UniProtKB-EC"/>
</dbReference>
<keyword evidence="9 10" id="KW-0119">Carbohydrate metabolism</keyword>
<dbReference type="InterPro" id="IPR017853">
    <property type="entry name" value="GH"/>
</dbReference>
<feature type="compositionally biased region" description="Basic and acidic residues" evidence="11">
    <location>
        <begin position="625"/>
        <end position="635"/>
    </location>
</feature>
<dbReference type="InterPro" id="IPR044143">
    <property type="entry name" value="GlgB_N_E_set_prok"/>
</dbReference>
<dbReference type="InterPro" id="IPR004193">
    <property type="entry name" value="Glyco_hydro_13_N"/>
</dbReference>
<dbReference type="InterPro" id="IPR006048">
    <property type="entry name" value="A-amylase/branching_C"/>
</dbReference>
<dbReference type="InterPro" id="IPR006407">
    <property type="entry name" value="GlgB"/>
</dbReference>
<feature type="active site" description="Nucleophile" evidence="10">
    <location>
        <position position="309"/>
    </location>
</feature>
<feature type="domain" description="Glycosyl hydrolase family 13 catalytic" evidence="12">
    <location>
        <begin position="152"/>
        <end position="515"/>
    </location>
</feature>
<dbReference type="Pfam" id="PF02806">
    <property type="entry name" value="Alpha-amylase_C"/>
    <property type="match status" value="1"/>
</dbReference>
<dbReference type="RefSeq" id="WP_379947256.1">
    <property type="nucleotide sequence ID" value="NZ_JBHMAF010000002.1"/>
</dbReference>
<dbReference type="NCBIfam" id="NF003811">
    <property type="entry name" value="PRK05402.1"/>
    <property type="match status" value="1"/>
</dbReference>
<accession>A0ABV5W8V3</accession>